<dbReference type="Gene3D" id="3.40.630.30">
    <property type="match status" value="1"/>
</dbReference>
<dbReference type="eggNOG" id="COG1670">
    <property type="taxonomic scope" value="Bacteria"/>
</dbReference>
<keyword evidence="3" id="KW-1185">Reference proteome</keyword>
<dbReference type="Pfam" id="PF13302">
    <property type="entry name" value="Acetyltransf_3"/>
    <property type="match status" value="1"/>
</dbReference>
<dbReference type="GO" id="GO:0005840">
    <property type="term" value="C:ribosome"/>
    <property type="evidence" value="ECO:0007669"/>
    <property type="project" value="UniProtKB-KW"/>
</dbReference>
<keyword evidence="2" id="KW-0808">Transferase</keyword>
<dbReference type="PANTHER" id="PTHR43415:SF3">
    <property type="entry name" value="GNAT-FAMILY ACETYLTRANSFERASE"/>
    <property type="match status" value="1"/>
</dbReference>
<dbReference type="SUPFAM" id="SSF55729">
    <property type="entry name" value="Acyl-CoA N-acyltransferases (Nat)"/>
    <property type="match status" value="1"/>
</dbReference>
<proteinExistence type="predicted"/>
<dbReference type="Proteomes" id="UP000005631">
    <property type="component" value="Chromosome"/>
</dbReference>
<keyword evidence="2" id="KW-0689">Ribosomal protein</keyword>
<dbReference type="EMBL" id="CP003156">
    <property type="protein sequence ID" value="AEV32021.1"/>
    <property type="molecule type" value="Genomic_DNA"/>
</dbReference>
<dbReference type="STRING" id="926562.Oweho_1012"/>
<organism evidence="2 3">
    <name type="scientific">Owenweeksia hongkongensis (strain DSM 17368 / CIP 108786 / JCM 12287 / NRRL B-23963 / UST20020801)</name>
    <dbReference type="NCBI Taxonomy" id="926562"/>
    <lineage>
        <taxon>Bacteria</taxon>
        <taxon>Pseudomonadati</taxon>
        <taxon>Bacteroidota</taxon>
        <taxon>Flavobacteriia</taxon>
        <taxon>Flavobacteriales</taxon>
        <taxon>Owenweeksiaceae</taxon>
        <taxon>Owenweeksia</taxon>
    </lineage>
</organism>
<sequence length="175" mass="20166">MPFLNGHKIKLRAIEPEDIDLLMQWENNIVNWEVSGTITPFSRNLLQQYIDNAHLDIYQVGQLRLMIQEGEGQTIGTIDIFDFDAFHHRAGVGILIGDQAKRGNGYASESLRLVKKYCFEHLGLKQIYCNILVDNTLSLNLFQKAGFAITGTRHQWVRSGGKYKDQHFLQLFREE</sequence>
<reference evidence="2 3" key="1">
    <citation type="journal article" date="2012" name="Stand. Genomic Sci.">
        <title>Genome sequence of the orange-pigmented seawater bacterium Owenweeksia hongkongensis type strain (UST20020801(T)).</title>
        <authorList>
            <person name="Riedel T."/>
            <person name="Held B."/>
            <person name="Nolan M."/>
            <person name="Lucas S."/>
            <person name="Lapidus A."/>
            <person name="Tice H."/>
            <person name="Del Rio T.G."/>
            <person name="Cheng J.F."/>
            <person name="Han C."/>
            <person name="Tapia R."/>
            <person name="Goodwin L.A."/>
            <person name="Pitluck S."/>
            <person name="Liolios K."/>
            <person name="Mavromatis K."/>
            <person name="Pagani I."/>
            <person name="Ivanova N."/>
            <person name="Mikhailova N."/>
            <person name="Pati A."/>
            <person name="Chen A."/>
            <person name="Palaniappan K."/>
            <person name="Rohde M."/>
            <person name="Tindall B.J."/>
            <person name="Detter J.C."/>
            <person name="Goker M."/>
            <person name="Woyke T."/>
            <person name="Bristow J."/>
            <person name="Eisen J.A."/>
            <person name="Markowitz V."/>
            <person name="Hugenholtz P."/>
            <person name="Klenk H.P."/>
            <person name="Kyrpides N.C."/>
        </authorList>
    </citation>
    <scope>NUCLEOTIDE SEQUENCE</scope>
    <source>
        <strain evidence="3">DSM 17368 / JCM 12287 / NRRL B-23963</strain>
    </source>
</reference>
<gene>
    <name evidence="2" type="ordered locus">Oweho_1012</name>
</gene>
<dbReference type="PROSITE" id="PS51186">
    <property type="entry name" value="GNAT"/>
    <property type="match status" value="1"/>
</dbReference>
<dbReference type="KEGG" id="oho:Oweho_1012"/>
<protein>
    <submittedName>
        <fullName evidence="2">Acetyltransferase, ribosomal protein N-acetylase</fullName>
    </submittedName>
</protein>
<dbReference type="InterPro" id="IPR016181">
    <property type="entry name" value="Acyl_CoA_acyltransferase"/>
</dbReference>
<name>G8R3Y9_OWEHD</name>
<keyword evidence="2" id="KW-0687">Ribonucleoprotein</keyword>
<accession>G8R3Y9</accession>
<dbReference type="AlphaFoldDB" id="G8R3Y9"/>
<dbReference type="InterPro" id="IPR000182">
    <property type="entry name" value="GNAT_dom"/>
</dbReference>
<dbReference type="CDD" id="cd04301">
    <property type="entry name" value="NAT_SF"/>
    <property type="match status" value="1"/>
</dbReference>
<dbReference type="PANTHER" id="PTHR43415">
    <property type="entry name" value="SPERMIDINE N(1)-ACETYLTRANSFERASE"/>
    <property type="match status" value="1"/>
</dbReference>
<evidence type="ECO:0000313" key="3">
    <source>
        <dbReference type="Proteomes" id="UP000005631"/>
    </source>
</evidence>
<dbReference type="RefSeq" id="WP_014201381.1">
    <property type="nucleotide sequence ID" value="NC_016599.1"/>
</dbReference>
<dbReference type="GO" id="GO:0016747">
    <property type="term" value="F:acyltransferase activity, transferring groups other than amino-acyl groups"/>
    <property type="evidence" value="ECO:0007669"/>
    <property type="project" value="InterPro"/>
</dbReference>
<dbReference type="HOGENOM" id="CLU_013985_3_2_10"/>
<evidence type="ECO:0000259" key="1">
    <source>
        <dbReference type="PROSITE" id="PS51186"/>
    </source>
</evidence>
<evidence type="ECO:0000313" key="2">
    <source>
        <dbReference type="EMBL" id="AEV32021.1"/>
    </source>
</evidence>
<feature type="domain" description="N-acetyltransferase" evidence="1">
    <location>
        <begin position="9"/>
        <end position="170"/>
    </location>
</feature>
<dbReference type="OrthoDB" id="893030at2"/>